<dbReference type="RefSeq" id="WP_086066994.1">
    <property type="nucleotide sequence ID" value="NZ_CP021108.1"/>
</dbReference>
<evidence type="ECO:0000313" key="11">
    <source>
        <dbReference type="Proteomes" id="UP000194151"/>
    </source>
</evidence>
<keyword evidence="5" id="KW-0274">FAD</keyword>
<evidence type="ECO:0000256" key="5">
    <source>
        <dbReference type="ARBA" id="ARBA00022827"/>
    </source>
</evidence>
<dbReference type="InterPro" id="IPR050741">
    <property type="entry name" value="Acyl-CoA_dehydrogenase"/>
</dbReference>
<dbReference type="FunFam" id="2.40.110.10:FF:000002">
    <property type="entry name" value="Acyl-CoA dehydrogenase fadE12"/>
    <property type="match status" value="1"/>
</dbReference>
<dbReference type="InterPro" id="IPR036250">
    <property type="entry name" value="AcylCo_DH-like_C"/>
</dbReference>
<dbReference type="InterPro" id="IPR009100">
    <property type="entry name" value="AcylCoA_DH/oxidase_NM_dom_sf"/>
</dbReference>
<evidence type="ECO:0000256" key="3">
    <source>
        <dbReference type="ARBA" id="ARBA00019125"/>
    </source>
</evidence>
<sequence>MDFELSPELRLLRDSARRFVAEELLPLEARYANEPDIPDDVRQALQDKARQLGFWAFDLPETVGGGGVGAVGMCVVFEELARCNVPSFRAPTVFTPYLGPVLFHCDERQKARYLMPVVQGTRRTCFALTEAGAGSDPAGMKTTAVADGGDFVINGAKIFITGADKADFVQLFARTIVQGKDAGVSCFLVDRGTPGLRLGQSFELMSPDRPWELLLHDVRVPATQVVGGVGKGWELAREFLDMGRLIHGPKAIGRAQRALDLAIAYANSRQTFGQPLAQRQAIQWTIADSTVELHAARAMVYHAAWKAEQGLNYHLEASAVKLYADEMLVRVVDRAIQIHGGMGLSRELPLELMFRDARSRTITEGSSEMQRMIISTGVLSGRQGVNRFDT</sequence>
<dbReference type="InterPro" id="IPR013786">
    <property type="entry name" value="AcylCoA_DH/ox_N"/>
</dbReference>
<evidence type="ECO:0000259" key="9">
    <source>
        <dbReference type="Pfam" id="PF02771"/>
    </source>
</evidence>
<keyword evidence="4" id="KW-0285">Flavoprotein</keyword>
<dbReference type="Pfam" id="PF02771">
    <property type="entry name" value="Acyl-CoA_dh_N"/>
    <property type="match status" value="1"/>
</dbReference>
<evidence type="ECO:0000259" key="7">
    <source>
        <dbReference type="Pfam" id="PF00441"/>
    </source>
</evidence>
<name>A0A1W6YRN8_9BORD</name>
<dbReference type="STRING" id="1416806.CAL12_24555"/>
<dbReference type="InterPro" id="IPR006089">
    <property type="entry name" value="Acyl-CoA_DH_CS"/>
</dbReference>
<dbReference type="SUPFAM" id="SSF56645">
    <property type="entry name" value="Acyl-CoA dehydrogenase NM domain-like"/>
    <property type="match status" value="1"/>
</dbReference>
<dbReference type="AlphaFoldDB" id="A0A1W6YRN8"/>
<proteinExistence type="inferred from homology"/>
<dbReference type="GO" id="GO:0003995">
    <property type="term" value="F:acyl-CoA dehydrogenase activity"/>
    <property type="evidence" value="ECO:0007669"/>
    <property type="project" value="InterPro"/>
</dbReference>
<dbReference type="InterPro" id="IPR009075">
    <property type="entry name" value="AcylCo_DH/oxidase_C"/>
</dbReference>
<organism evidence="10 11">
    <name type="scientific">Bordetella genomosp. 8</name>
    <dbReference type="NCBI Taxonomy" id="1416806"/>
    <lineage>
        <taxon>Bacteria</taxon>
        <taxon>Pseudomonadati</taxon>
        <taxon>Pseudomonadota</taxon>
        <taxon>Betaproteobacteria</taxon>
        <taxon>Burkholderiales</taxon>
        <taxon>Alcaligenaceae</taxon>
        <taxon>Bordetella</taxon>
    </lineage>
</organism>
<dbReference type="Proteomes" id="UP000194151">
    <property type="component" value="Chromosome"/>
</dbReference>
<evidence type="ECO:0000256" key="2">
    <source>
        <dbReference type="ARBA" id="ARBA00009347"/>
    </source>
</evidence>
<evidence type="ECO:0000256" key="6">
    <source>
        <dbReference type="ARBA" id="ARBA00023002"/>
    </source>
</evidence>
<keyword evidence="11" id="KW-1185">Reference proteome</keyword>
<dbReference type="FunFam" id="1.20.140.10:FF:000001">
    <property type="entry name" value="Acyl-CoA dehydrogenase"/>
    <property type="match status" value="1"/>
</dbReference>
<feature type="domain" description="Acyl-CoA dehydrogenase/oxidase N-terminal" evidence="9">
    <location>
        <begin position="6"/>
        <end position="120"/>
    </location>
</feature>
<dbReference type="PANTHER" id="PTHR48083:SF2">
    <property type="entry name" value="MEDIUM-CHAIN SPECIFIC ACYL-COA DEHYDROGENASE, MITOCHONDRIAL"/>
    <property type="match status" value="1"/>
</dbReference>
<feature type="domain" description="Acyl-CoA dehydrogenase/oxidase C-terminal" evidence="7">
    <location>
        <begin position="230"/>
        <end position="378"/>
    </location>
</feature>
<evidence type="ECO:0000259" key="8">
    <source>
        <dbReference type="Pfam" id="PF02770"/>
    </source>
</evidence>
<dbReference type="Gene3D" id="2.40.110.10">
    <property type="entry name" value="Butyryl-CoA Dehydrogenase, subunit A, domain 2"/>
    <property type="match status" value="1"/>
</dbReference>
<dbReference type="Pfam" id="PF00441">
    <property type="entry name" value="Acyl-CoA_dh_1"/>
    <property type="match status" value="1"/>
</dbReference>
<dbReference type="InterPro" id="IPR037069">
    <property type="entry name" value="AcylCoA_DH/ox_N_sf"/>
</dbReference>
<gene>
    <name evidence="10" type="ORF">CAL12_24555</name>
</gene>
<dbReference type="InterPro" id="IPR046373">
    <property type="entry name" value="Acyl-CoA_Oxase/DH_mid-dom_sf"/>
</dbReference>
<feature type="domain" description="Acyl-CoA oxidase/dehydrogenase middle" evidence="8">
    <location>
        <begin position="125"/>
        <end position="203"/>
    </location>
</feature>
<dbReference type="GO" id="GO:0033539">
    <property type="term" value="P:fatty acid beta-oxidation using acyl-CoA dehydrogenase"/>
    <property type="evidence" value="ECO:0007669"/>
    <property type="project" value="TreeGrafter"/>
</dbReference>
<dbReference type="OrthoDB" id="7807987at2"/>
<evidence type="ECO:0000313" key="10">
    <source>
        <dbReference type="EMBL" id="ARP83668.1"/>
    </source>
</evidence>
<comment type="cofactor">
    <cofactor evidence="1">
        <name>FAD</name>
        <dbReference type="ChEBI" id="CHEBI:57692"/>
    </cofactor>
</comment>
<dbReference type="Pfam" id="PF02770">
    <property type="entry name" value="Acyl-CoA_dh_M"/>
    <property type="match status" value="1"/>
</dbReference>
<dbReference type="InterPro" id="IPR006091">
    <property type="entry name" value="Acyl-CoA_Oxase/DH_mid-dom"/>
</dbReference>
<dbReference type="Gene3D" id="1.20.140.10">
    <property type="entry name" value="Butyryl-CoA Dehydrogenase, subunit A, domain 3"/>
    <property type="match status" value="1"/>
</dbReference>
<dbReference type="KEGG" id="bgv:CAL12_24555"/>
<accession>A0A1W6YRN8</accession>
<dbReference type="GO" id="GO:0050660">
    <property type="term" value="F:flavin adenine dinucleotide binding"/>
    <property type="evidence" value="ECO:0007669"/>
    <property type="project" value="InterPro"/>
</dbReference>
<evidence type="ECO:0000256" key="4">
    <source>
        <dbReference type="ARBA" id="ARBA00022630"/>
    </source>
</evidence>
<dbReference type="Gene3D" id="1.10.540.10">
    <property type="entry name" value="Acyl-CoA dehydrogenase/oxidase, N-terminal domain"/>
    <property type="match status" value="1"/>
</dbReference>
<dbReference type="EMBL" id="CP021108">
    <property type="protein sequence ID" value="ARP83668.1"/>
    <property type="molecule type" value="Genomic_DNA"/>
</dbReference>
<dbReference type="SUPFAM" id="SSF47203">
    <property type="entry name" value="Acyl-CoA dehydrogenase C-terminal domain-like"/>
    <property type="match status" value="1"/>
</dbReference>
<keyword evidence="6" id="KW-0560">Oxidoreductase</keyword>
<comment type="similarity">
    <text evidence="2">Belongs to the acyl-CoA dehydrogenase family.</text>
</comment>
<reference evidence="10 11" key="1">
    <citation type="submission" date="2017-05" db="EMBL/GenBank/DDBJ databases">
        <title>Complete and WGS of Bordetella genogroups.</title>
        <authorList>
            <person name="Spilker T."/>
            <person name="LiPuma J."/>
        </authorList>
    </citation>
    <scope>NUCLEOTIDE SEQUENCE [LARGE SCALE GENOMIC DNA]</scope>
    <source>
        <strain evidence="10 11">AU19157</strain>
    </source>
</reference>
<evidence type="ECO:0000256" key="1">
    <source>
        <dbReference type="ARBA" id="ARBA00001974"/>
    </source>
</evidence>
<dbReference type="PANTHER" id="PTHR48083">
    <property type="entry name" value="MEDIUM-CHAIN SPECIFIC ACYL-COA DEHYDROGENASE, MITOCHONDRIAL-RELATED"/>
    <property type="match status" value="1"/>
</dbReference>
<protein>
    <recommendedName>
        <fullName evidence="3">Medium-chain specific acyl-CoA dehydrogenase, mitochondrial</fullName>
    </recommendedName>
</protein>
<dbReference type="PROSITE" id="PS00072">
    <property type="entry name" value="ACYL_COA_DH_1"/>
    <property type="match status" value="1"/>
</dbReference>
<dbReference type="GO" id="GO:0005737">
    <property type="term" value="C:cytoplasm"/>
    <property type="evidence" value="ECO:0007669"/>
    <property type="project" value="TreeGrafter"/>
</dbReference>